<proteinExistence type="predicted"/>
<dbReference type="NCBIfam" id="NF038085">
    <property type="entry name" value="MSMEG_6728_fam"/>
    <property type="match status" value="1"/>
</dbReference>
<dbReference type="RefSeq" id="WP_188584434.1">
    <property type="nucleotide sequence ID" value="NZ_BMHA01000012.1"/>
</dbReference>
<accession>A0A8J3A9Z6</accession>
<evidence type="ECO:0000313" key="1">
    <source>
        <dbReference type="EMBL" id="GGI08580.1"/>
    </source>
</evidence>
<dbReference type="InterPro" id="IPR004260">
    <property type="entry name" value="Pyr-dimer_DNA_glycosylase"/>
</dbReference>
<keyword evidence="2" id="KW-1185">Reference proteome</keyword>
<dbReference type="EMBL" id="BMHA01000012">
    <property type="protein sequence ID" value="GGI08580.1"/>
    <property type="molecule type" value="Genomic_DNA"/>
</dbReference>
<protein>
    <submittedName>
        <fullName evidence="1">Uncharacterized protein</fullName>
    </submittedName>
</protein>
<evidence type="ECO:0000313" key="2">
    <source>
        <dbReference type="Proteomes" id="UP000650511"/>
    </source>
</evidence>
<dbReference type="Proteomes" id="UP000650511">
    <property type="component" value="Unassembled WGS sequence"/>
</dbReference>
<reference evidence="1" key="2">
    <citation type="submission" date="2020-09" db="EMBL/GenBank/DDBJ databases">
        <authorList>
            <person name="Sun Q."/>
            <person name="Zhou Y."/>
        </authorList>
    </citation>
    <scope>NUCLEOTIDE SEQUENCE</scope>
    <source>
        <strain evidence="1">CGMCC 1.14988</strain>
    </source>
</reference>
<reference evidence="1" key="1">
    <citation type="journal article" date="2014" name="Int. J. Syst. Evol. Microbiol.">
        <title>Complete genome sequence of Corynebacterium casei LMG S-19264T (=DSM 44701T), isolated from a smear-ripened cheese.</title>
        <authorList>
            <consortium name="US DOE Joint Genome Institute (JGI-PGF)"/>
            <person name="Walter F."/>
            <person name="Albersmeier A."/>
            <person name="Kalinowski J."/>
            <person name="Ruckert C."/>
        </authorList>
    </citation>
    <scope>NUCLEOTIDE SEQUENCE</scope>
    <source>
        <strain evidence="1">CGMCC 1.14988</strain>
    </source>
</reference>
<sequence length="294" mass="32079">MQTFLPFADFAASAAVLDDRRLGKQRVETLQILRALHLEGYGWRRHPAVTMWHGHTPALVAYGIAMVDAWVARGYADTTRALIAEFVHPDDPPDQQLLARQDRLPPWLGDEAVHRSHRSALLRKEPASYRPHFGDDPDDLDYHWPEPPAPPALPGDRVAWVVRAPLEAGRLAVPVAPGELPWTPLDARSGRITKRLRQAARLVDEIAEGDGVVVPDGDELDLAVVRGPHRVEDHRHVRPVRRVGRLARAALDFPAALQDPQVVFALHDEPAVAAALAAAGPDGATTSSPASGVG</sequence>
<dbReference type="AlphaFoldDB" id="A0A8J3A9Z6"/>
<comment type="caution">
    <text evidence="1">The sequence shown here is derived from an EMBL/GenBank/DDBJ whole genome shotgun (WGS) entry which is preliminary data.</text>
</comment>
<name>A0A8J3A9Z6_9ACTN</name>
<dbReference type="Pfam" id="PF03013">
    <property type="entry name" value="Pyr_excise"/>
    <property type="match status" value="1"/>
</dbReference>
<gene>
    <name evidence="1" type="ORF">GCM10011354_29790</name>
</gene>
<organism evidence="1 2">
    <name type="scientific">Egicoccus halophilus</name>
    <dbReference type="NCBI Taxonomy" id="1670830"/>
    <lineage>
        <taxon>Bacteria</taxon>
        <taxon>Bacillati</taxon>
        <taxon>Actinomycetota</taxon>
        <taxon>Nitriliruptoria</taxon>
        <taxon>Egicoccales</taxon>
        <taxon>Egicoccaceae</taxon>
        <taxon>Egicoccus</taxon>
    </lineage>
</organism>